<dbReference type="OrthoDB" id="6278242at2759"/>
<dbReference type="InterPro" id="IPR036236">
    <property type="entry name" value="Znf_C2H2_sf"/>
</dbReference>
<dbReference type="RefSeq" id="XP_013418494.1">
    <property type="nucleotide sequence ID" value="XM_013563040.1"/>
</dbReference>
<feature type="compositionally biased region" description="Polar residues" evidence="6">
    <location>
        <begin position="282"/>
        <end position="299"/>
    </location>
</feature>
<feature type="domain" description="C2H2-type" evidence="7">
    <location>
        <begin position="1114"/>
        <end position="1141"/>
    </location>
</feature>
<feature type="region of interest" description="Disordered" evidence="6">
    <location>
        <begin position="173"/>
        <end position="193"/>
    </location>
</feature>
<feature type="region of interest" description="Disordered" evidence="6">
    <location>
        <begin position="253"/>
        <end position="272"/>
    </location>
</feature>
<dbReference type="GeneID" id="106179421"/>
<dbReference type="SUPFAM" id="SSF57667">
    <property type="entry name" value="beta-beta-alpha zinc fingers"/>
    <property type="match status" value="3"/>
</dbReference>
<feature type="region of interest" description="Disordered" evidence="6">
    <location>
        <begin position="278"/>
        <end position="299"/>
    </location>
</feature>
<evidence type="ECO:0000256" key="4">
    <source>
        <dbReference type="ARBA" id="ARBA00022833"/>
    </source>
</evidence>
<dbReference type="GO" id="GO:0008270">
    <property type="term" value="F:zinc ion binding"/>
    <property type="evidence" value="ECO:0007669"/>
    <property type="project" value="UniProtKB-KW"/>
</dbReference>
<dbReference type="FunFam" id="3.30.160.60:FF:001049">
    <property type="entry name" value="zinc finger protein 319"/>
    <property type="match status" value="1"/>
</dbReference>
<reference evidence="9" key="1">
    <citation type="submission" date="2025-08" db="UniProtKB">
        <authorList>
            <consortium name="RefSeq"/>
        </authorList>
    </citation>
    <scope>IDENTIFICATION</scope>
    <source>
        <tissue evidence="9">Gonads</tissue>
    </source>
</reference>
<keyword evidence="3 5" id="KW-0863">Zinc-finger</keyword>
<accession>A0A1S3K7S5</accession>
<dbReference type="SMART" id="SM00355">
    <property type="entry name" value="ZnF_C2H2"/>
    <property type="match status" value="14"/>
</dbReference>
<dbReference type="KEGG" id="lak:106179421"/>
<evidence type="ECO:0000256" key="1">
    <source>
        <dbReference type="ARBA" id="ARBA00022723"/>
    </source>
</evidence>
<evidence type="ECO:0000313" key="8">
    <source>
        <dbReference type="Proteomes" id="UP000085678"/>
    </source>
</evidence>
<feature type="region of interest" description="Disordered" evidence="6">
    <location>
        <begin position="637"/>
        <end position="708"/>
    </location>
</feature>
<dbReference type="InterPro" id="IPR013087">
    <property type="entry name" value="Znf_C2H2_type"/>
</dbReference>
<dbReference type="InterPro" id="IPR050758">
    <property type="entry name" value="Znf_C2H2-type"/>
</dbReference>
<feature type="domain" description="C2H2-type" evidence="7">
    <location>
        <begin position="1026"/>
        <end position="1053"/>
    </location>
</feature>
<dbReference type="PANTHER" id="PTHR23234:SF10">
    <property type="entry name" value="RIKEN CDNA 6720489N17 GENE-RELATED"/>
    <property type="match status" value="1"/>
</dbReference>
<proteinExistence type="predicted"/>
<feature type="domain" description="C2H2-type" evidence="7">
    <location>
        <begin position="897"/>
        <end position="925"/>
    </location>
</feature>
<dbReference type="FunFam" id="3.30.160.60:FF:000100">
    <property type="entry name" value="Zinc finger 45-like"/>
    <property type="match status" value="1"/>
</dbReference>
<feature type="compositionally biased region" description="Basic and acidic residues" evidence="6">
    <location>
        <begin position="781"/>
        <end position="809"/>
    </location>
</feature>
<protein>
    <submittedName>
        <fullName evidence="9">Uncharacterized protein LOC106179421</fullName>
    </submittedName>
</protein>
<dbReference type="InParanoid" id="A0A1S3K7S5"/>
<evidence type="ECO:0000313" key="9">
    <source>
        <dbReference type="RefSeq" id="XP_013418494.1"/>
    </source>
</evidence>
<feature type="region of interest" description="Disordered" evidence="6">
    <location>
        <begin position="778"/>
        <end position="812"/>
    </location>
</feature>
<feature type="compositionally biased region" description="Polar residues" evidence="6">
    <location>
        <begin position="683"/>
        <end position="696"/>
    </location>
</feature>
<dbReference type="AlphaFoldDB" id="A0A1S3K7S5"/>
<gene>
    <name evidence="9" type="primary">LOC106179421</name>
</gene>
<dbReference type="PANTHER" id="PTHR23234">
    <property type="entry name" value="ZNF44 PROTEIN"/>
    <property type="match status" value="1"/>
</dbReference>
<evidence type="ECO:0000259" key="7">
    <source>
        <dbReference type="PROSITE" id="PS50157"/>
    </source>
</evidence>
<feature type="compositionally biased region" description="Polar residues" evidence="6">
    <location>
        <begin position="724"/>
        <end position="740"/>
    </location>
</feature>
<dbReference type="PROSITE" id="PS50157">
    <property type="entry name" value="ZINC_FINGER_C2H2_2"/>
    <property type="match status" value="6"/>
</dbReference>
<feature type="compositionally biased region" description="Acidic residues" evidence="6">
    <location>
        <begin position="658"/>
        <end position="681"/>
    </location>
</feature>
<sequence>MDEEDHYNFDDEAEKILQKPLTEAQIKCKSRCMLATGETVPLVKCEDDQCGCGQYHCPFCPTRQFKPTTPTKVRSHLMCHIKAAVKYEGKFIIRCHTEGCNPPEERLGHYHCPVETCPYSFDRSRTVMTHLKKFHDIIVAPDGTTKMLDPRRGVVWRIKQKLLWKNNLAAKERASKEAGGAPPRGSTPPPNAILDDLALKCFHGKLEEELEEVDAGDYNPKAREDMYRRAATGDPTKDYDVYVLPEHIKIPAGGITESRKNTEDGSTDQDGIKKEQEDISNLDGSQDESQVASNSSGSGMTPIQLWCKSVSIVGPEDKFPVRRCKSPGCNCGLYHCPLCPITLYIPGTKSNLHYHYKQHGIYGYAYGDTMILKSHIELCTPNGQSMKGHVHCPVDGCTVVSQYRRTMETHLRRVHQSGFQVGNTASGTQQDEVVQPSPCLSGNAFKIRASKVEKLCDQKPVLVKDVNQLLSMMKKCRDKECGCYAYHCPLCATSQFKPNKYAKVKSHVLVHMKTAVKYRKKYLVKVYQPGCKGQSIDHYHCPVCSKAICKKQKLLEHLYNHILEGKPRPAQVFSTVAAVVSPELLDFIPGDKEIYLQEVAERTRVNLYYNNDWCVMQGSLEAVRGCQDLLAKFTQDGDSDLEEETGYQDTEMSVDGNENLDDADEGEGEGEEEEDDDDDAMSESLTSFPSSVNTTPSKPPQGGSVTISKTTHPVVTSLLALQDSPASSSKTNQSSVNCSPRRSGRVSHVQGKYRSLLSEPTHTESPDKVDHTYQTVSKTDISPERTEKNKAQKAVEEVERSSEATHDMEDSSMGHLEEDLSQLERAVASGALIESQATVSEVLSKANPILSIESQSNGEVTLSLRLPPVEHVKHEVKKKSKNSKPWVKERHKAGGHYECPTCGRVFAMPHYLTRHLNRKICGEEGKDNAKFGPWTRCSICGQHAERDHHYKYHAEMTVTCAECGESMTPLMYQDHLMETGHNGYNRYLAPGSGPRGKMVCSLCGNVYNKASMNDHIKHIHMGVRDHTCNLCGKSFQNKSVLKNHVETHKEAEARDRPHKCPHCPAAFFKPMVLAEHINRHTGDRPFKCDLCDKTFAYRTVLQKHRFTHGQAGSHQCDVCHRRYRSKHHLRKHRVMHDGNRYRCPCGKVYTRKMTYWKHGKTCPMYMKKPLTTPTPTSSASVDVIEESVPPETEASTASILIEEVAVMEEAQKQEGISEFMCGHCYEIFRTLDEAQVHIATHAQPGQEVEFESVDQVVTS</sequence>
<evidence type="ECO:0000256" key="2">
    <source>
        <dbReference type="ARBA" id="ARBA00022737"/>
    </source>
</evidence>
<name>A0A1S3K7S5_LINAN</name>
<dbReference type="PROSITE" id="PS00028">
    <property type="entry name" value="ZINC_FINGER_C2H2_1"/>
    <property type="match status" value="7"/>
</dbReference>
<feature type="domain" description="C2H2-type" evidence="7">
    <location>
        <begin position="1086"/>
        <end position="1108"/>
    </location>
</feature>
<dbReference type="Pfam" id="PF00096">
    <property type="entry name" value="zf-C2H2"/>
    <property type="match status" value="3"/>
</dbReference>
<organism evidence="8 9">
    <name type="scientific">Lingula anatina</name>
    <name type="common">Brachiopod</name>
    <name type="synonym">Lingula unguis</name>
    <dbReference type="NCBI Taxonomy" id="7574"/>
    <lineage>
        <taxon>Eukaryota</taxon>
        <taxon>Metazoa</taxon>
        <taxon>Spiralia</taxon>
        <taxon>Lophotrochozoa</taxon>
        <taxon>Brachiopoda</taxon>
        <taxon>Linguliformea</taxon>
        <taxon>Lingulata</taxon>
        <taxon>Lingulida</taxon>
        <taxon>Linguloidea</taxon>
        <taxon>Lingulidae</taxon>
        <taxon>Lingula</taxon>
    </lineage>
</organism>
<keyword evidence="2" id="KW-0677">Repeat</keyword>
<evidence type="ECO:0000256" key="6">
    <source>
        <dbReference type="SAM" id="MobiDB-lite"/>
    </source>
</evidence>
<dbReference type="Proteomes" id="UP000085678">
    <property type="component" value="Unplaced"/>
</dbReference>
<feature type="region of interest" description="Disordered" evidence="6">
    <location>
        <begin position="722"/>
        <end position="748"/>
    </location>
</feature>
<keyword evidence="4" id="KW-0862">Zinc</keyword>
<evidence type="ECO:0000256" key="5">
    <source>
        <dbReference type="PROSITE-ProRule" id="PRU00042"/>
    </source>
</evidence>
<keyword evidence="1" id="KW-0479">Metal-binding</keyword>
<feature type="domain" description="C2H2-type" evidence="7">
    <location>
        <begin position="1058"/>
        <end position="1085"/>
    </location>
</feature>
<feature type="compositionally biased region" description="Acidic residues" evidence="6">
    <location>
        <begin position="637"/>
        <end position="646"/>
    </location>
</feature>
<dbReference type="Gene3D" id="3.30.160.60">
    <property type="entry name" value="Classic Zinc Finger"/>
    <property type="match status" value="5"/>
</dbReference>
<keyword evidence="8" id="KW-1185">Reference proteome</keyword>
<feature type="domain" description="C2H2-type" evidence="7">
    <location>
        <begin position="539"/>
        <end position="566"/>
    </location>
</feature>
<evidence type="ECO:0000256" key="3">
    <source>
        <dbReference type="ARBA" id="ARBA00022771"/>
    </source>
</evidence>